<evidence type="ECO:0000256" key="1">
    <source>
        <dbReference type="SAM" id="MobiDB-lite"/>
    </source>
</evidence>
<dbReference type="EMBL" id="SEOO01000030">
    <property type="protein sequence ID" value="RYM08666.1"/>
    <property type="molecule type" value="Genomic_DNA"/>
</dbReference>
<sequence length="61" mass="6449">MTVDGRNLFDVGELAAGGQYRKVMSDVGLTATEPIGRAIPSPRHGAGSTLRQQPHHLAGRP</sequence>
<reference evidence="2 3" key="1">
    <citation type="submission" date="2019-02" db="EMBL/GenBank/DDBJ databases">
        <authorList>
            <person name="Feng G."/>
        </authorList>
    </citation>
    <scope>NUCLEOTIDE SEQUENCE [LARGE SCALE GENOMIC DNA]</scope>
    <source>
        <strain evidence="2 3">CCTCC AB 2011146</strain>
    </source>
</reference>
<evidence type="ECO:0000313" key="2">
    <source>
        <dbReference type="EMBL" id="RYM08666.1"/>
    </source>
</evidence>
<comment type="caution">
    <text evidence="2">The sequence shown here is derived from an EMBL/GenBank/DDBJ whole genome shotgun (WGS) entry which is preliminary data.</text>
</comment>
<dbReference type="AlphaFoldDB" id="A0A8G2DWS7"/>
<feature type="region of interest" description="Disordered" evidence="1">
    <location>
        <begin position="34"/>
        <end position="61"/>
    </location>
</feature>
<dbReference type="RefSeq" id="WP_129927227.1">
    <property type="nucleotide sequence ID" value="NZ_CBDAEM010000008.1"/>
</dbReference>
<organism evidence="2 3">
    <name type="scientific">Sphingobium cupriresistens</name>
    <dbReference type="NCBI Taxonomy" id="1132417"/>
    <lineage>
        <taxon>Bacteria</taxon>
        <taxon>Pseudomonadati</taxon>
        <taxon>Pseudomonadota</taxon>
        <taxon>Alphaproteobacteria</taxon>
        <taxon>Sphingomonadales</taxon>
        <taxon>Sphingomonadaceae</taxon>
        <taxon>Sphingobium</taxon>
    </lineage>
</organism>
<protein>
    <submittedName>
        <fullName evidence="2">Uncharacterized protein</fullName>
    </submittedName>
</protein>
<evidence type="ECO:0000313" key="3">
    <source>
        <dbReference type="Proteomes" id="UP000291572"/>
    </source>
</evidence>
<dbReference type="Proteomes" id="UP000291572">
    <property type="component" value="Unassembled WGS sequence"/>
</dbReference>
<proteinExistence type="predicted"/>
<gene>
    <name evidence="2" type="ORF">EWH12_16185</name>
</gene>
<name>A0A8G2DWS7_9SPHN</name>
<accession>A0A8G2DWS7</accession>